<sequence length="223" mass="25591">MSCIESRDVALKFKKSLQGLVLRSKTYMGNAERRGPHTPGTELDSQSFGQVEAEMLRREPIIYANLDIDIMWPHTGECCTGMIHPSRGVYRDLTMKRTIVPKNKHNYHANVLGVMPRLVDDRSLSVYQWAKFLDAQELYFLQEDDKYFSIIEESTHISHLCDGFVSEATPNQLVWGGNEMRGPLEDIHEAHKKGFNDSRNFTTNCYRQDLVESGSKAVESFQR</sequence>
<organism evidence="1 2">
    <name type="scientific">Botrytis tulipae</name>
    <dbReference type="NCBI Taxonomy" id="87230"/>
    <lineage>
        <taxon>Eukaryota</taxon>
        <taxon>Fungi</taxon>
        <taxon>Dikarya</taxon>
        <taxon>Ascomycota</taxon>
        <taxon>Pezizomycotina</taxon>
        <taxon>Leotiomycetes</taxon>
        <taxon>Helotiales</taxon>
        <taxon>Sclerotiniaceae</taxon>
        <taxon>Botrytis</taxon>
    </lineage>
</organism>
<evidence type="ECO:0000313" key="2">
    <source>
        <dbReference type="Proteomes" id="UP000297777"/>
    </source>
</evidence>
<dbReference type="Proteomes" id="UP000297777">
    <property type="component" value="Unassembled WGS sequence"/>
</dbReference>
<protein>
    <submittedName>
        <fullName evidence="1">Uncharacterized protein</fullName>
    </submittedName>
</protein>
<dbReference type="AlphaFoldDB" id="A0A4Z1EFR9"/>
<accession>A0A4Z1EFR9</accession>
<name>A0A4Z1EFR9_9HELO</name>
<dbReference type="OrthoDB" id="3473305at2759"/>
<comment type="caution">
    <text evidence="1">The sequence shown here is derived from an EMBL/GenBank/DDBJ whole genome shotgun (WGS) entry which is preliminary data.</text>
</comment>
<proteinExistence type="predicted"/>
<evidence type="ECO:0000313" key="1">
    <source>
        <dbReference type="EMBL" id="TGO10089.1"/>
    </source>
</evidence>
<dbReference type="EMBL" id="PQXH01000144">
    <property type="protein sequence ID" value="TGO10089.1"/>
    <property type="molecule type" value="Genomic_DNA"/>
</dbReference>
<keyword evidence="2" id="KW-1185">Reference proteome</keyword>
<reference evidence="1 2" key="1">
    <citation type="submission" date="2017-12" db="EMBL/GenBank/DDBJ databases">
        <title>Comparative genomics of Botrytis spp.</title>
        <authorList>
            <person name="Valero-Jimenez C.A."/>
            <person name="Tapia P."/>
            <person name="Veloso J."/>
            <person name="Silva-Moreno E."/>
            <person name="Staats M."/>
            <person name="Valdes J.H."/>
            <person name="Van Kan J.A.L."/>
        </authorList>
    </citation>
    <scope>NUCLEOTIDE SEQUENCE [LARGE SCALE GENOMIC DNA]</scope>
    <source>
        <strain evidence="1 2">Bt9001</strain>
    </source>
</reference>
<gene>
    <name evidence="1" type="ORF">BTUL_0144g00030</name>
</gene>